<accession>A0ABP1RR64</accession>
<reference evidence="2 3" key="1">
    <citation type="submission" date="2024-08" db="EMBL/GenBank/DDBJ databases">
        <authorList>
            <person name="Cucini C."/>
            <person name="Frati F."/>
        </authorList>
    </citation>
    <scope>NUCLEOTIDE SEQUENCE [LARGE SCALE GENOMIC DNA]</scope>
</reference>
<evidence type="ECO:0008006" key="4">
    <source>
        <dbReference type="Google" id="ProtNLM"/>
    </source>
</evidence>
<feature type="transmembrane region" description="Helical" evidence="1">
    <location>
        <begin position="237"/>
        <end position="261"/>
    </location>
</feature>
<comment type="caution">
    <text evidence="2">The sequence shown here is derived from an EMBL/GenBank/DDBJ whole genome shotgun (WGS) entry which is preliminary data.</text>
</comment>
<dbReference type="EMBL" id="CAXLJM020000099">
    <property type="protein sequence ID" value="CAL8133409.1"/>
    <property type="molecule type" value="Genomic_DNA"/>
</dbReference>
<organism evidence="2 3">
    <name type="scientific">Orchesella dallaii</name>
    <dbReference type="NCBI Taxonomy" id="48710"/>
    <lineage>
        <taxon>Eukaryota</taxon>
        <taxon>Metazoa</taxon>
        <taxon>Ecdysozoa</taxon>
        <taxon>Arthropoda</taxon>
        <taxon>Hexapoda</taxon>
        <taxon>Collembola</taxon>
        <taxon>Entomobryomorpha</taxon>
        <taxon>Entomobryoidea</taxon>
        <taxon>Orchesellidae</taxon>
        <taxon>Orchesellinae</taxon>
        <taxon>Orchesella</taxon>
    </lineage>
</organism>
<evidence type="ECO:0000313" key="3">
    <source>
        <dbReference type="Proteomes" id="UP001642540"/>
    </source>
</evidence>
<proteinExistence type="predicted"/>
<protein>
    <recommendedName>
        <fullName evidence="4">Odorant receptor</fullName>
    </recommendedName>
</protein>
<feature type="transmembrane region" description="Helical" evidence="1">
    <location>
        <begin position="273"/>
        <end position="296"/>
    </location>
</feature>
<keyword evidence="1" id="KW-0812">Transmembrane</keyword>
<evidence type="ECO:0000313" key="2">
    <source>
        <dbReference type="EMBL" id="CAL8133409.1"/>
    </source>
</evidence>
<keyword evidence="3" id="KW-1185">Reference proteome</keyword>
<evidence type="ECO:0000256" key="1">
    <source>
        <dbReference type="SAM" id="Phobius"/>
    </source>
</evidence>
<gene>
    <name evidence="2" type="ORF">ODALV1_LOCUS25054</name>
</gene>
<name>A0ABP1RR64_9HEXA</name>
<sequence length="361" mass="41614">MVLLDGLIKFYVINLRFCDAFGSVPYEWNIKAVWLESGTFVLTHNAMFVTDYLANIAAIILNSKKPKEIVALLNRFLEFEEKRKSMEPIKQEKGRGKTKILMQMVTQTGLFMPPLYHLDILRNPCFPMYLGYWVSEQCPSELEIGIPLPATWSLLEFGTKVVISLLSYMNWSFILTSHCSHVLGLVLQAHCLRSYIKQYGKDVLNSKAVDKNTMKEVMTFRELQVLALQYRKLNCSYFLTTYTLSTTMLAVICLYSSISAAESGSVQLGLSMLYLWCAFSNCFIILFIYGIFADVFRVSKRVQREMNCKVEFKKNKWYTRFLKTCPPIRIFIGGTNFFDELTPLTLEDFVVNQTVSLLLLK</sequence>
<keyword evidence="1" id="KW-1133">Transmembrane helix</keyword>
<keyword evidence="1" id="KW-0472">Membrane</keyword>
<dbReference type="Proteomes" id="UP001642540">
    <property type="component" value="Unassembled WGS sequence"/>
</dbReference>